<evidence type="ECO:0000256" key="1">
    <source>
        <dbReference type="SAM" id="MobiDB-lite"/>
    </source>
</evidence>
<name>A0A139A2C4_GONPJ</name>
<reference evidence="2 3" key="1">
    <citation type="journal article" date="2015" name="Genome Biol. Evol.">
        <title>Phylogenomic analyses indicate that early fungi evolved digesting cell walls of algal ancestors of land plants.</title>
        <authorList>
            <person name="Chang Y."/>
            <person name="Wang S."/>
            <person name="Sekimoto S."/>
            <person name="Aerts A.L."/>
            <person name="Choi C."/>
            <person name="Clum A."/>
            <person name="LaButti K.M."/>
            <person name="Lindquist E.A."/>
            <person name="Yee Ngan C."/>
            <person name="Ohm R.A."/>
            <person name="Salamov A.A."/>
            <person name="Grigoriev I.V."/>
            <person name="Spatafora J.W."/>
            <person name="Berbee M.L."/>
        </authorList>
    </citation>
    <scope>NUCLEOTIDE SEQUENCE [LARGE SCALE GENOMIC DNA]</scope>
    <source>
        <strain evidence="2 3">JEL478</strain>
    </source>
</reference>
<proteinExistence type="predicted"/>
<evidence type="ECO:0000313" key="2">
    <source>
        <dbReference type="EMBL" id="KXS10940.1"/>
    </source>
</evidence>
<sequence>MGVFIAKDASKRQGEDERVLSWRPATENSTTASTTTFPFSAFTMFLRKHRILQRELALSNRVRSTGRAEHQEAIEMLCIGYLKHESAGVVEGHGGLATRDRWQLPTTPRDRVLPAKPDRDRVQEPAQCRCNVVLAVAKIFRDSSIEMGWVGFEGGQVVKGGHDNAEPGRSGGAAARPCT</sequence>
<organism evidence="2 3">
    <name type="scientific">Gonapodya prolifera (strain JEL478)</name>
    <name type="common">Monoblepharis prolifera</name>
    <dbReference type="NCBI Taxonomy" id="1344416"/>
    <lineage>
        <taxon>Eukaryota</taxon>
        <taxon>Fungi</taxon>
        <taxon>Fungi incertae sedis</taxon>
        <taxon>Chytridiomycota</taxon>
        <taxon>Chytridiomycota incertae sedis</taxon>
        <taxon>Monoblepharidomycetes</taxon>
        <taxon>Monoblepharidales</taxon>
        <taxon>Gonapodyaceae</taxon>
        <taxon>Gonapodya</taxon>
    </lineage>
</organism>
<protein>
    <submittedName>
        <fullName evidence="2">Uncharacterized protein</fullName>
    </submittedName>
</protein>
<dbReference type="Proteomes" id="UP000070544">
    <property type="component" value="Unassembled WGS sequence"/>
</dbReference>
<dbReference type="EMBL" id="KQ965811">
    <property type="protein sequence ID" value="KXS10940.1"/>
    <property type="molecule type" value="Genomic_DNA"/>
</dbReference>
<accession>A0A139A2C4</accession>
<feature type="region of interest" description="Disordered" evidence="1">
    <location>
        <begin position="160"/>
        <end position="179"/>
    </location>
</feature>
<evidence type="ECO:0000313" key="3">
    <source>
        <dbReference type="Proteomes" id="UP000070544"/>
    </source>
</evidence>
<keyword evidence="3" id="KW-1185">Reference proteome</keyword>
<gene>
    <name evidence="2" type="ORF">M427DRAFT_36412</name>
</gene>
<dbReference type="AlphaFoldDB" id="A0A139A2C4"/>